<evidence type="ECO:0000313" key="3">
    <source>
        <dbReference type="Proteomes" id="UP000651010"/>
    </source>
</evidence>
<dbReference type="Proteomes" id="UP000651010">
    <property type="component" value="Unassembled WGS sequence"/>
</dbReference>
<accession>A0ABR9G9W8</accession>
<evidence type="ECO:0000256" key="1">
    <source>
        <dbReference type="SAM" id="Phobius"/>
    </source>
</evidence>
<keyword evidence="3" id="KW-1185">Reference proteome</keyword>
<name>A0ABR9G9W8_9GAMM</name>
<comment type="caution">
    <text evidence="2">The sequence shown here is derived from an EMBL/GenBank/DDBJ whole genome shotgun (WGS) entry which is preliminary data.</text>
</comment>
<dbReference type="RefSeq" id="WP_192555659.1">
    <property type="nucleotide sequence ID" value="NZ_JACZZA010000005.1"/>
</dbReference>
<keyword evidence="1" id="KW-0812">Transmembrane</keyword>
<gene>
    <name evidence="2" type="ORF">IGX34_10445</name>
</gene>
<feature type="transmembrane region" description="Helical" evidence="1">
    <location>
        <begin position="79"/>
        <end position="99"/>
    </location>
</feature>
<evidence type="ECO:0000313" key="2">
    <source>
        <dbReference type="EMBL" id="MBE1160809.1"/>
    </source>
</evidence>
<keyword evidence="1" id="KW-1133">Transmembrane helix</keyword>
<dbReference type="EMBL" id="JACZZA010000005">
    <property type="protein sequence ID" value="MBE1160809.1"/>
    <property type="molecule type" value="Genomic_DNA"/>
</dbReference>
<feature type="transmembrane region" description="Helical" evidence="1">
    <location>
        <begin position="111"/>
        <end position="127"/>
    </location>
</feature>
<feature type="transmembrane region" description="Helical" evidence="1">
    <location>
        <begin position="12"/>
        <end position="38"/>
    </location>
</feature>
<sequence length="141" mass="14726">MREQLAQPIRTALLIMSIFAAIGPMLIGGIMLLISMAFCDSGPIHKCVEAGALFLGAFVLCGALPIPAIFALTGKSSRLGWYLYLYPFLMSALACAAYIEGAIGLGAGKLVLGYTALACVAFIHLLVRPAEAGASNSEIMS</sequence>
<feature type="transmembrane region" description="Helical" evidence="1">
    <location>
        <begin position="50"/>
        <end position="72"/>
    </location>
</feature>
<keyword evidence="1" id="KW-0472">Membrane</keyword>
<protein>
    <submittedName>
        <fullName evidence="2">Uncharacterized protein</fullName>
    </submittedName>
</protein>
<proteinExistence type="predicted"/>
<reference evidence="2 3" key="1">
    <citation type="submission" date="2020-09" db="EMBL/GenBank/DDBJ databases">
        <title>Dyella sp. 7MK23 isolated from forest soil.</title>
        <authorList>
            <person name="Fu J."/>
        </authorList>
    </citation>
    <scope>NUCLEOTIDE SEQUENCE [LARGE SCALE GENOMIC DNA]</scope>
    <source>
        <strain evidence="2 3">7MK23</strain>
    </source>
</reference>
<organism evidence="2 3">
    <name type="scientific">Dyella acidiphila</name>
    <dbReference type="NCBI Taxonomy" id="2775866"/>
    <lineage>
        <taxon>Bacteria</taxon>
        <taxon>Pseudomonadati</taxon>
        <taxon>Pseudomonadota</taxon>
        <taxon>Gammaproteobacteria</taxon>
        <taxon>Lysobacterales</taxon>
        <taxon>Rhodanobacteraceae</taxon>
        <taxon>Dyella</taxon>
    </lineage>
</organism>